<comment type="caution">
    <text evidence="1">The sequence shown here is derived from an EMBL/GenBank/DDBJ whole genome shotgun (WGS) entry which is preliminary data.</text>
</comment>
<evidence type="ECO:0000313" key="2">
    <source>
        <dbReference type="Proteomes" id="UP000590225"/>
    </source>
</evidence>
<gene>
    <name evidence="1" type="ORF">FHW23_000192</name>
</gene>
<organism evidence="1 2">
    <name type="scientific">Curtobacterium pusillum</name>
    <dbReference type="NCBI Taxonomy" id="69373"/>
    <lineage>
        <taxon>Bacteria</taxon>
        <taxon>Bacillati</taxon>
        <taxon>Actinomycetota</taxon>
        <taxon>Actinomycetes</taxon>
        <taxon>Micrococcales</taxon>
        <taxon>Microbacteriaceae</taxon>
        <taxon>Curtobacterium</taxon>
    </lineage>
</organism>
<name>A0AAW3T2F6_9MICO</name>
<protein>
    <submittedName>
        <fullName evidence="1">Uncharacterized protein</fullName>
    </submittedName>
</protein>
<dbReference type="RefSeq" id="WP_182514885.1">
    <property type="nucleotide sequence ID" value="NZ_JACGXP010000001.1"/>
</dbReference>
<sequence>MQYEFAPFVDHGFHCEVSNRVGGTHGQLEISVPHTAVEVVIEGSGYMVRESPSRVSREVPASRFGLLPFMIQRFPRQLV</sequence>
<reference evidence="1 2" key="1">
    <citation type="submission" date="2020-07" db="EMBL/GenBank/DDBJ databases">
        <title>Above-ground endophytic microbial communities from plants in different locations in the United States.</title>
        <authorList>
            <person name="Frank C."/>
        </authorList>
    </citation>
    <scope>NUCLEOTIDE SEQUENCE [LARGE SCALE GENOMIC DNA]</scope>
    <source>
        <strain evidence="1 2">WPL5_2</strain>
    </source>
</reference>
<evidence type="ECO:0000313" key="1">
    <source>
        <dbReference type="EMBL" id="MBA8988960.1"/>
    </source>
</evidence>
<accession>A0AAW3T2F6</accession>
<dbReference type="EMBL" id="JACGXP010000001">
    <property type="protein sequence ID" value="MBA8988960.1"/>
    <property type="molecule type" value="Genomic_DNA"/>
</dbReference>
<proteinExistence type="predicted"/>
<dbReference type="Proteomes" id="UP000590225">
    <property type="component" value="Unassembled WGS sequence"/>
</dbReference>
<dbReference type="AlphaFoldDB" id="A0AAW3T2F6"/>